<proteinExistence type="predicted"/>
<keyword evidence="2" id="KW-1185">Reference proteome</keyword>
<accession>A0ABP9DPJ5</accession>
<evidence type="ECO:0000313" key="2">
    <source>
        <dbReference type="Proteomes" id="UP001500298"/>
    </source>
</evidence>
<name>A0ABP9DPJ5_9BACT</name>
<dbReference type="EMBL" id="BAABJX010000065">
    <property type="protein sequence ID" value="GAA4850585.1"/>
    <property type="molecule type" value="Genomic_DNA"/>
</dbReference>
<evidence type="ECO:0008006" key="3">
    <source>
        <dbReference type="Google" id="ProtNLM"/>
    </source>
</evidence>
<comment type="caution">
    <text evidence="1">The sequence shown here is derived from an EMBL/GenBank/DDBJ whole genome shotgun (WGS) entry which is preliminary data.</text>
</comment>
<dbReference type="Proteomes" id="UP001500298">
    <property type="component" value="Unassembled WGS sequence"/>
</dbReference>
<dbReference type="CDD" id="cd07177">
    <property type="entry name" value="terB_like"/>
    <property type="match status" value="1"/>
</dbReference>
<dbReference type="SUPFAM" id="SSF158682">
    <property type="entry name" value="TerB-like"/>
    <property type="match status" value="1"/>
</dbReference>
<evidence type="ECO:0000313" key="1">
    <source>
        <dbReference type="EMBL" id="GAA4850585.1"/>
    </source>
</evidence>
<reference evidence="2" key="1">
    <citation type="journal article" date="2019" name="Int. J. Syst. Evol. Microbiol.">
        <title>The Global Catalogue of Microorganisms (GCM) 10K type strain sequencing project: providing services to taxonomists for standard genome sequencing and annotation.</title>
        <authorList>
            <consortium name="The Broad Institute Genomics Platform"/>
            <consortium name="The Broad Institute Genome Sequencing Center for Infectious Disease"/>
            <person name="Wu L."/>
            <person name="Ma J."/>
        </authorList>
    </citation>
    <scope>NUCLEOTIDE SEQUENCE [LARGE SCALE GENOMIC DNA]</scope>
    <source>
        <strain evidence="2">JCM 18326</strain>
    </source>
</reference>
<protein>
    <recommendedName>
        <fullName evidence="3">Tellurite resistance protein TerB</fullName>
    </recommendedName>
</protein>
<gene>
    <name evidence="1" type="ORF">GCM10023331_39070</name>
</gene>
<organism evidence="1 2">
    <name type="scientific">Algivirga pacifica</name>
    <dbReference type="NCBI Taxonomy" id="1162670"/>
    <lineage>
        <taxon>Bacteria</taxon>
        <taxon>Pseudomonadati</taxon>
        <taxon>Bacteroidota</taxon>
        <taxon>Cytophagia</taxon>
        <taxon>Cytophagales</taxon>
        <taxon>Flammeovirgaceae</taxon>
        <taxon>Algivirga</taxon>
    </lineage>
</organism>
<dbReference type="RefSeq" id="WP_345374922.1">
    <property type="nucleotide sequence ID" value="NZ_BAABJX010000065.1"/>
</dbReference>
<sequence>MMRDQEKLYETLGELLYVVAKVDGVIQDEEVASLNKLLEKHPWGKEVQWSFNYEVAKNSSMEEIYHKVVSYCHSHGPSPIYQEFIDAMNTIAEAANGVEDSETEIIESFSADLMERFRKDIEKRYEV</sequence>
<dbReference type="Gene3D" id="1.10.3680.10">
    <property type="entry name" value="TerB-like"/>
    <property type="match status" value="1"/>
</dbReference>
<dbReference type="InterPro" id="IPR029024">
    <property type="entry name" value="TerB-like"/>
</dbReference>